<evidence type="ECO:0000313" key="2">
    <source>
        <dbReference type="Proteomes" id="UP000001514"/>
    </source>
</evidence>
<gene>
    <name evidence="1" type="ORF">SELMODRAFT_431414</name>
</gene>
<dbReference type="AlphaFoldDB" id="D8TCJ6"/>
<protein>
    <submittedName>
        <fullName evidence="1">Uncharacterized protein</fullName>
    </submittedName>
</protein>
<reference evidence="1 2" key="1">
    <citation type="journal article" date="2011" name="Science">
        <title>The Selaginella genome identifies genetic changes associated with the evolution of vascular plants.</title>
        <authorList>
            <person name="Banks J.A."/>
            <person name="Nishiyama T."/>
            <person name="Hasebe M."/>
            <person name="Bowman J.L."/>
            <person name="Gribskov M."/>
            <person name="dePamphilis C."/>
            <person name="Albert V.A."/>
            <person name="Aono N."/>
            <person name="Aoyama T."/>
            <person name="Ambrose B.A."/>
            <person name="Ashton N.W."/>
            <person name="Axtell M.J."/>
            <person name="Barker E."/>
            <person name="Barker M.S."/>
            <person name="Bennetzen J.L."/>
            <person name="Bonawitz N.D."/>
            <person name="Chapple C."/>
            <person name="Cheng C."/>
            <person name="Correa L.G."/>
            <person name="Dacre M."/>
            <person name="DeBarry J."/>
            <person name="Dreyer I."/>
            <person name="Elias M."/>
            <person name="Engstrom E.M."/>
            <person name="Estelle M."/>
            <person name="Feng L."/>
            <person name="Finet C."/>
            <person name="Floyd S.K."/>
            <person name="Frommer W.B."/>
            <person name="Fujita T."/>
            <person name="Gramzow L."/>
            <person name="Gutensohn M."/>
            <person name="Harholt J."/>
            <person name="Hattori M."/>
            <person name="Heyl A."/>
            <person name="Hirai T."/>
            <person name="Hiwatashi Y."/>
            <person name="Ishikawa M."/>
            <person name="Iwata M."/>
            <person name="Karol K.G."/>
            <person name="Koehler B."/>
            <person name="Kolukisaoglu U."/>
            <person name="Kubo M."/>
            <person name="Kurata T."/>
            <person name="Lalonde S."/>
            <person name="Li K."/>
            <person name="Li Y."/>
            <person name="Litt A."/>
            <person name="Lyons E."/>
            <person name="Manning G."/>
            <person name="Maruyama T."/>
            <person name="Michael T.P."/>
            <person name="Mikami K."/>
            <person name="Miyazaki S."/>
            <person name="Morinaga S."/>
            <person name="Murata T."/>
            <person name="Mueller-Roeber B."/>
            <person name="Nelson D.R."/>
            <person name="Obara M."/>
            <person name="Oguri Y."/>
            <person name="Olmstead R.G."/>
            <person name="Onodera N."/>
            <person name="Petersen B.L."/>
            <person name="Pils B."/>
            <person name="Prigge M."/>
            <person name="Rensing S.A."/>
            <person name="Riano-Pachon D.M."/>
            <person name="Roberts A.W."/>
            <person name="Sato Y."/>
            <person name="Scheller H.V."/>
            <person name="Schulz B."/>
            <person name="Schulz C."/>
            <person name="Shakirov E.V."/>
            <person name="Shibagaki N."/>
            <person name="Shinohara N."/>
            <person name="Shippen D.E."/>
            <person name="Soerensen I."/>
            <person name="Sotooka R."/>
            <person name="Sugimoto N."/>
            <person name="Sugita M."/>
            <person name="Sumikawa N."/>
            <person name="Tanurdzic M."/>
            <person name="Theissen G."/>
            <person name="Ulvskov P."/>
            <person name="Wakazuki S."/>
            <person name="Weng J.K."/>
            <person name="Willats W.W."/>
            <person name="Wipf D."/>
            <person name="Wolf P.G."/>
            <person name="Yang L."/>
            <person name="Zimmer A.D."/>
            <person name="Zhu Q."/>
            <person name="Mitros T."/>
            <person name="Hellsten U."/>
            <person name="Loque D."/>
            <person name="Otillar R."/>
            <person name="Salamov A."/>
            <person name="Schmutz J."/>
            <person name="Shapiro H."/>
            <person name="Lindquist E."/>
            <person name="Lucas S."/>
            <person name="Rokhsar D."/>
            <person name="Grigoriev I.V."/>
        </authorList>
    </citation>
    <scope>NUCLEOTIDE SEQUENCE [LARGE SCALE GENOMIC DNA]</scope>
</reference>
<evidence type="ECO:0000313" key="1">
    <source>
        <dbReference type="EMBL" id="EFJ05620.1"/>
    </source>
</evidence>
<proteinExistence type="predicted"/>
<dbReference type="EMBL" id="GL377717">
    <property type="protein sequence ID" value="EFJ05620.1"/>
    <property type="molecule type" value="Genomic_DNA"/>
</dbReference>
<dbReference type="HOGENOM" id="CLU_1477536_0_0_1"/>
<keyword evidence="2" id="KW-1185">Reference proteome</keyword>
<organism evidence="2">
    <name type="scientific">Selaginella moellendorffii</name>
    <name type="common">Spikemoss</name>
    <dbReference type="NCBI Taxonomy" id="88036"/>
    <lineage>
        <taxon>Eukaryota</taxon>
        <taxon>Viridiplantae</taxon>
        <taxon>Streptophyta</taxon>
        <taxon>Embryophyta</taxon>
        <taxon>Tracheophyta</taxon>
        <taxon>Lycopodiopsida</taxon>
        <taxon>Selaginellales</taxon>
        <taxon>Selaginellaceae</taxon>
        <taxon>Selaginella</taxon>
    </lineage>
</organism>
<dbReference type="Gramene" id="EFJ05620">
    <property type="protein sequence ID" value="EFJ05620"/>
    <property type="gene ID" value="SELMODRAFT_431414"/>
</dbReference>
<accession>D8TCJ6</accession>
<dbReference type="InParanoid" id="D8TCJ6"/>
<sequence>MAGEAFICFEVEDLAVWEFTFKGEQALPWSRQKRRTTELQVVDVVRKKPQQLRTVISEMAMTHSRIGDGTRIAAAQWTLDLRAQGAFLGVKHQRLTNKSLREAIVDSIVWADASHFPFVQFVTGMHKGGAVFYCKATRGIEMGQVMLKSMEEVKKWLSHMTHGLIILKTLPSKEEVKAIEPGG</sequence>
<dbReference type="Proteomes" id="UP000001514">
    <property type="component" value="Unassembled WGS sequence"/>
</dbReference>
<dbReference type="KEGG" id="smo:SELMODRAFT_431414"/>
<name>D8TCJ6_SELML</name>